<evidence type="ECO:0000256" key="10">
    <source>
        <dbReference type="SAM" id="SignalP"/>
    </source>
</evidence>
<keyword evidence="5" id="KW-0130">Cell adhesion</keyword>
<dbReference type="GO" id="GO:0005509">
    <property type="term" value="F:calcium ion binding"/>
    <property type="evidence" value="ECO:0007669"/>
    <property type="project" value="UniProtKB-UniRule"/>
</dbReference>
<feature type="domain" description="Cadherin" evidence="11">
    <location>
        <begin position="138"/>
        <end position="225"/>
    </location>
</feature>
<proteinExistence type="predicted"/>
<feature type="domain" description="Cadherin" evidence="11">
    <location>
        <begin position="226"/>
        <end position="335"/>
    </location>
</feature>
<dbReference type="PROSITE" id="PS50268">
    <property type="entry name" value="CADHERIN_2"/>
    <property type="match status" value="4"/>
</dbReference>
<dbReference type="GO" id="GO:0005886">
    <property type="term" value="C:plasma membrane"/>
    <property type="evidence" value="ECO:0007669"/>
    <property type="project" value="InterPro"/>
</dbReference>
<evidence type="ECO:0000256" key="9">
    <source>
        <dbReference type="SAM" id="Phobius"/>
    </source>
</evidence>
<dbReference type="PROSITE" id="PS00232">
    <property type="entry name" value="CADHERIN_1"/>
    <property type="match status" value="1"/>
</dbReference>
<evidence type="ECO:0000256" key="2">
    <source>
        <dbReference type="ARBA" id="ARBA00022692"/>
    </source>
</evidence>
<keyword evidence="2 9" id="KW-0812">Transmembrane</keyword>
<evidence type="ECO:0000256" key="8">
    <source>
        <dbReference type="PROSITE-ProRule" id="PRU00043"/>
    </source>
</evidence>
<dbReference type="PANTHER" id="PTHR24025:SF23">
    <property type="entry name" value="NEURAL-CADHERIN"/>
    <property type="match status" value="1"/>
</dbReference>
<feature type="chain" id="PRO_5039505538" description="Cadherin domain-containing protein" evidence="10">
    <location>
        <begin position="19"/>
        <end position="600"/>
    </location>
</feature>
<gene>
    <name evidence="12" type="ORF">DPMN_118167</name>
</gene>
<dbReference type="PANTHER" id="PTHR24025">
    <property type="entry name" value="DESMOGLEIN FAMILY MEMBER"/>
    <property type="match status" value="1"/>
</dbReference>
<evidence type="ECO:0000256" key="6">
    <source>
        <dbReference type="ARBA" id="ARBA00022989"/>
    </source>
</evidence>
<name>A0A9D4GMM1_DREPO</name>
<comment type="caution">
    <text evidence="12">The sequence shown here is derived from an EMBL/GenBank/DDBJ whole genome shotgun (WGS) entry which is preliminary data.</text>
</comment>
<dbReference type="AlphaFoldDB" id="A0A9D4GMM1"/>
<dbReference type="InterPro" id="IPR020894">
    <property type="entry name" value="Cadherin_CS"/>
</dbReference>
<reference evidence="12" key="2">
    <citation type="submission" date="2020-11" db="EMBL/GenBank/DDBJ databases">
        <authorList>
            <person name="McCartney M.A."/>
            <person name="Auch B."/>
            <person name="Kono T."/>
            <person name="Mallez S."/>
            <person name="Becker A."/>
            <person name="Gohl D.M."/>
            <person name="Silverstein K.A.T."/>
            <person name="Koren S."/>
            <person name="Bechman K.B."/>
            <person name="Herman A."/>
            <person name="Abrahante J.E."/>
            <person name="Garbe J."/>
        </authorList>
    </citation>
    <scope>NUCLEOTIDE SEQUENCE</scope>
    <source>
        <strain evidence="12">Duluth1</strain>
        <tissue evidence="12">Whole animal</tissue>
    </source>
</reference>
<keyword evidence="13" id="KW-1185">Reference proteome</keyword>
<dbReference type="Gene3D" id="2.60.40.60">
    <property type="entry name" value="Cadherins"/>
    <property type="match status" value="4"/>
</dbReference>
<evidence type="ECO:0000313" key="13">
    <source>
        <dbReference type="Proteomes" id="UP000828390"/>
    </source>
</evidence>
<keyword evidence="4 8" id="KW-0106">Calcium</keyword>
<feature type="domain" description="Cadherin" evidence="11">
    <location>
        <begin position="356"/>
        <end position="436"/>
    </location>
</feature>
<organism evidence="12 13">
    <name type="scientific">Dreissena polymorpha</name>
    <name type="common">Zebra mussel</name>
    <name type="synonym">Mytilus polymorpha</name>
    <dbReference type="NCBI Taxonomy" id="45954"/>
    <lineage>
        <taxon>Eukaryota</taxon>
        <taxon>Metazoa</taxon>
        <taxon>Spiralia</taxon>
        <taxon>Lophotrochozoa</taxon>
        <taxon>Mollusca</taxon>
        <taxon>Bivalvia</taxon>
        <taxon>Autobranchia</taxon>
        <taxon>Heteroconchia</taxon>
        <taxon>Euheterodonta</taxon>
        <taxon>Imparidentia</taxon>
        <taxon>Neoheterodontei</taxon>
        <taxon>Myida</taxon>
        <taxon>Dreissenoidea</taxon>
        <taxon>Dreissenidae</taxon>
        <taxon>Dreissena</taxon>
    </lineage>
</organism>
<keyword evidence="10" id="KW-0732">Signal</keyword>
<evidence type="ECO:0000256" key="3">
    <source>
        <dbReference type="ARBA" id="ARBA00022737"/>
    </source>
</evidence>
<dbReference type="GO" id="GO:0005911">
    <property type="term" value="C:cell-cell junction"/>
    <property type="evidence" value="ECO:0007669"/>
    <property type="project" value="TreeGrafter"/>
</dbReference>
<dbReference type="PRINTS" id="PR00205">
    <property type="entry name" value="CADHERIN"/>
</dbReference>
<accession>A0A9D4GMM1</accession>
<feature type="domain" description="Cadherin" evidence="11">
    <location>
        <begin position="437"/>
        <end position="549"/>
    </location>
</feature>
<keyword evidence="7 9" id="KW-0472">Membrane</keyword>
<protein>
    <recommendedName>
        <fullName evidence="11">Cadherin domain-containing protein</fullName>
    </recommendedName>
</protein>
<evidence type="ECO:0000256" key="4">
    <source>
        <dbReference type="ARBA" id="ARBA00022837"/>
    </source>
</evidence>
<dbReference type="Proteomes" id="UP000828390">
    <property type="component" value="Unassembled WGS sequence"/>
</dbReference>
<keyword evidence="3" id="KW-0677">Repeat</keyword>
<feature type="non-terminal residue" evidence="12">
    <location>
        <position position="1"/>
    </location>
</feature>
<evidence type="ECO:0000256" key="5">
    <source>
        <dbReference type="ARBA" id="ARBA00022889"/>
    </source>
</evidence>
<keyword evidence="6 9" id="KW-1133">Transmembrane helix</keyword>
<dbReference type="SMART" id="SM00112">
    <property type="entry name" value="CA"/>
    <property type="match status" value="4"/>
</dbReference>
<sequence length="600" mass="66390">MLYIFVFIFGTSLTLVRGYIEISNLPNTWPVSVHESETDVPLFLYSVRVYSPDVTMTCTLVTSTFSPDFTITDAGNYNWDIKLKSSTTLDESTNPSINLSVSCGDTSNQKTGILTVTVIENVKPVFTDLTPEVDISAQTTRVGQVIYTFEFTDPDSSSSSLTYAIVPPSSVFNISGESLVLSTDLSKTKTTSYSVTVEVRDEELGNQQSIPVTINVNDINAIPEFIKTSDTKAFPEMTKGRKLLYTIGHSDGNGDDVQITYVTTNTNNDLFFDLVPSTGEVYLLDGMEFNYETVSSYTLAVQIEDWLEMQSTQFILTIQVTDVPEGPWWTDVPATLTKDEASKGVLVGQLSSFCDDFDNMPPDNITYAILFSAESAYFAIDNYSGIVTFAQDFDYDDPNLANALNLTIRCSDINGFSADTFLQVIVNDVNDNAPICAPKPKSLSLRYDQQVNTPLSFLDCTDKDSTVNAELDYNIIGLAKGYSKTYFQVDSGGNVSISKTFAMDFNTSFFVTIKVKDRGTPSLSITVTLTITYTEKPWNITYTKVDECFICTTSAISLLAALGLFALSVTICLLYLLILKCAYDIERRKMAKAFAKKEKR</sequence>
<evidence type="ECO:0000256" key="7">
    <source>
        <dbReference type="ARBA" id="ARBA00023136"/>
    </source>
</evidence>
<dbReference type="EMBL" id="JAIWYP010000005">
    <property type="protein sequence ID" value="KAH3816647.1"/>
    <property type="molecule type" value="Genomic_DNA"/>
</dbReference>
<dbReference type="InterPro" id="IPR050971">
    <property type="entry name" value="Cadherin-domain_protein"/>
</dbReference>
<feature type="transmembrane region" description="Helical" evidence="9">
    <location>
        <begin position="555"/>
        <end position="579"/>
    </location>
</feature>
<feature type="signal peptide" evidence="10">
    <location>
        <begin position="1"/>
        <end position="18"/>
    </location>
</feature>
<dbReference type="SUPFAM" id="SSF49313">
    <property type="entry name" value="Cadherin-like"/>
    <property type="match status" value="4"/>
</dbReference>
<dbReference type="InterPro" id="IPR015919">
    <property type="entry name" value="Cadherin-like_sf"/>
</dbReference>
<evidence type="ECO:0000256" key="1">
    <source>
        <dbReference type="ARBA" id="ARBA00004370"/>
    </source>
</evidence>
<evidence type="ECO:0000259" key="11">
    <source>
        <dbReference type="PROSITE" id="PS50268"/>
    </source>
</evidence>
<dbReference type="InterPro" id="IPR002126">
    <property type="entry name" value="Cadherin-like_dom"/>
</dbReference>
<dbReference type="GO" id="GO:0007156">
    <property type="term" value="P:homophilic cell adhesion via plasma membrane adhesion molecules"/>
    <property type="evidence" value="ECO:0007669"/>
    <property type="project" value="InterPro"/>
</dbReference>
<dbReference type="CDD" id="cd11304">
    <property type="entry name" value="Cadherin_repeat"/>
    <property type="match status" value="4"/>
</dbReference>
<reference evidence="12" key="1">
    <citation type="journal article" date="2019" name="bioRxiv">
        <title>The Genome of the Zebra Mussel, Dreissena polymorpha: A Resource for Invasive Species Research.</title>
        <authorList>
            <person name="McCartney M.A."/>
            <person name="Auch B."/>
            <person name="Kono T."/>
            <person name="Mallez S."/>
            <person name="Zhang Y."/>
            <person name="Obille A."/>
            <person name="Becker A."/>
            <person name="Abrahante J.E."/>
            <person name="Garbe J."/>
            <person name="Badalamenti J.P."/>
            <person name="Herman A."/>
            <person name="Mangelson H."/>
            <person name="Liachko I."/>
            <person name="Sullivan S."/>
            <person name="Sone E.D."/>
            <person name="Koren S."/>
            <person name="Silverstein K.A.T."/>
            <person name="Beckman K.B."/>
            <person name="Gohl D.M."/>
        </authorList>
    </citation>
    <scope>NUCLEOTIDE SEQUENCE</scope>
    <source>
        <strain evidence="12">Duluth1</strain>
        <tissue evidence="12">Whole animal</tissue>
    </source>
</reference>
<evidence type="ECO:0000313" key="12">
    <source>
        <dbReference type="EMBL" id="KAH3816647.1"/>
    </source>
</evidence>
<comment type="subcellular location">
    <subcellularLocation>
        <location evidence="1">Membrane</location>
    </subcellularLocation>
</comment>